<dbReference type="InterPro" id="IPR013216">
    <property type="entry name" value="Methyltransf_11"/>
</dbReference>
<dbReference type="InterPro" id="IPR050602">
    <property type="entry name" value="Malonyl-ACP_OMT"/>
</dbReference>
<evidence type="ECO:0000259" key="3">
    <source>
        <dbReference type="Pfam" id="PF08241"/>
    </source>
</evidence>
<keyword evidence="1 4" id="KW-0489">Methyltransferase</keyword>
<keyword evidence="2" id="KW-0808">Transferase</keyword>
<name>A0AB39KX09_9CAUL</name>
<reference evidence="4" key="1">
    <citation type="submission" date="2024-06" db="EMBL/GenBank/DDBJ databases">
        <title>Caulobacter inopinatus, sp. nov.</title>
        <authorList>
            <person name="Donachie S.P."/>
        </authorList>
    </citation>
    <scope>NUCLEOTIDE SEQUENCE</scope>
    <source>
        <strain evidence="4">73W</strain>
    </source>
</reference>
<dbReference type="PANTHER" id="PTHR13090">
    <property type="entry name" value="ARGININE-HYDROXYLASE NDUFAF5, MITOCHONDRIAL"/>
    <property type="match status" value="1"/>
</dbReference>
<evidence type="ECO:0000313" key="4">
    <source>
        <dbReference type="EMBL" id="XDO97746.1"/>
    </source>
</evidence>
<dbReference type="GO" id="GO:0032259">
    <property type="term" value="P:methylation"/>
    <property type="evidence" value="ECO:0007669"/>
    <property type="project" value="UniProtKB-KW"/>
</dbReference>
<proteinExistence type="predicted"/>
<evidence type="ECO:0000256" key="2">
    <source>
        <dbReference type="ARBA" id="ARBA00022679"/>
    </source>
</evidence>
<dbReference type="EMBL" id="CP158375">
    <property type="protein sequence ID" value="XDO97746.1"/>
    <property type="molecule type" value="Genomic_DNA"/>
</dbReference>
<dbReference type="CDD" id="cd02440">
    <property type="entry name" value="AdoMet_MTases"/>
    <property type="match status" value="1"/>
</dbReference>
<dbReference type="PANTHER" id="PTHR13090:SF1">
    <property type="entry name" value="ARGININE-HYDROXYLASE NDUFAF5, MITOCHONDRIAL"/>
    <property type="match status" value="1"/>
</dbReference>
<dbReference type="AlphaFoldDB" id="A0AB39KX09"/>
<organism evidence="4">
    <name type="scientific">Caulobacter sp. 73W</name>
    <dbReference type="NCBI Taxonomy" id="3161137"/>
    <lineage>
        <taxon>Bacteria</taxon>
        <taxon>Pseudomonadati</taxon>
        <taxon>Pseudomonadota</taxon>
        <taxon>Alphaproteobacteria</taxon>
        <taxon>Caulobacterales</taxon>
        <taxon>Caulobacteraceae</taxon>
        <taxon>Caulobacter</taxon>
    </lineage>
</organism>
<dbReference type="InterPro" id="IPR029063">
    <property type="entry name" value="SAM-dependent_MTases_sf"/>
</dbReference>
<dbReference type="GO" id="GO:0008757">
    <property type="term" value="F:S-adenosylmethionine-dependent methyltransferase activity"/>
    <property type="evidence" value="ECO:0007669"/>
    <property type="project" value="InterPro"/>
</dbReference>
<gene>
    <name evidence="4" type="ORF">ABOZ73_04825</name>
</gene>
<dbReference type="RefSeq" id="WP_369061161.1">
    <property type="nucleotide sequence ID" value="NZ_CP158375.1"/>
</dbReference>
<evidence type="ECO:0000256" key="1">
    <source>
        <dbReference type="ARBA" id="ARBA00022603"/>
    </source>
</evidence>
<feature type="domain" description="Methyltransferase type 11" evidence="3">
    <location>
        <begin position="54"/>
        <end position="142"/>
    </location>
</feature>
<sequence length="300" mass="32667">MSTPPKLFDRDLLRRRLDRAAAGYAQADFLKARAAQDAAWRLEPIMRRFPLAVDLGARGGAFRRAVAQSDAADKIDLLIETEITASMLGPVGARLVADEERLPFADSSLDLIVSTLALHWTNDLVGSLIQARRALKPDGLFIGSFLGGATLTELRQALLEAESELSGGAAMRVSPFADHSDAAGLLSRAGFALPVADVDRVTVRYAHPIELLRDLRRMGETSVLSDRPRKPMTRALLGRALQIYVERFAEPDGRVPATFEILTITGWVPHESQQKPLARGSAQVGLEEALSVVRKNRGDA</sequence>
<accession>A0AB39KX09</accession>
<dbReference type="Gene3D" id="3.40.50.150">
    <property type="entry name" value="Vaccinia Virus protein VP39"/>
    <property type="match status" value="1"/>
</dbReference>
<dbReference type="SUPFAM" id="SSF53335">
    <property type="entry name" value="S-adenosyl-L-methionine-dependent methyltransferases"/>
    <property type="match status" value="1"/>
</dbReference>
<dbReference type="Pfam" id="PF08241">
    <property type="entry name" value="Methyltransf_11"/>
    <property type="match status" value="1"/>
</dbReference>
<protein>
    <submittedName>
        <fullName evidence="4">Methyltransferase domain-containing protein</fullName>
    </submittedName>
</protein>